<gene>
    <name evidence="1" type="ORF">LCGC14_0667000</name>
</gene>
<accession>A0A0F9U044</accession>
<sequence length="61" mass="7143">MNELNIKITKATDEKHNKQSWAWSYTCSYIISFEDGYRIIVNPGYRVGSIIDQYKKNLNAL</sequence>
<dbReference type="AlphaFoldDB" id="A0A0F9U044"/>
<reference evidence="1" key="1">
    <citation type="journal article" date="2015" name="Nature">
        <title>Complex archaea that bridge the gap between prokaryotes and eukaryotes.</title>
        <authorList>
            <person name="Spang A."/>
            <person name="Saw J.H."/>
            <person name="Jorgensen S.L."/>
            <person name="Zaremba-Niedzwiedzka K."/>
            <person name="Martijn J."/>
            <person name="Lind A.E."/>
            <person name="van Eijk R."/>
            <person name="Schleper C."/>
            <person name="Guy L."/>
            <person name="Ettema T.J."/>
        </authorList>
    </citation>
    <scope>NUCLEOTIDE SEQUENCE</scope>
</reference>
<name>A0A0F9U044_9ZZZZ</name>
<evidence type="ECO:0000313" key="1">
    <source>
        <dbReference type="EMBL" id="KKN47008.1"/>
    </source>
</evidence>
<protein>
    <submittedName>
        <fullName evidence="1">Uncharacterized protein</fullName>
    </submittedName>
</protein>
<dbReference type="EMBL" id="LAZR01001299">
    <property type="protein sequence ID" value="KKN47008.1"/>
    <property type="molecule type" value="Genomic_DNA"/>
</dbReference>
<comment type="caution">
    <text evidence="1">The sequence shown here is derived from an EMBL/GenBank/DDBJ whole genome shotgun (WGS) entry which is preliminary data.</text>
</comment>
<proteinExistence type="predicted"/>
<organism evidence="1">
    <name type="scientific">marine sediment metagenome</name>
    <dbReference type="NCBI Taxonomy" id="412755"/>
    <lineage>
        <taxon>unclassified sequences</taxon>
        <taxon>metagenomes</taxon>
        <taxon>ecological metagenomes</taxon>
    </lineage>
</organism>